<evidence type="ECO:0000256" key="8">
    <source>
        <dbReference type="ARBA" id="ARBA00023195"/>
    </source>
</evidence>
<evidence type="ECO:0000256" key="7">
    <source>
        <dbReference type="ARBA" id="ARBA00023172"/>
    </source>
</evidence>
<evidence type="ECO:0000313" key="12">
    <source>
        <dbReference type="EMBL" id="CAB4127145.1"/>
    </source>
</evidence>
<dbReference type="Pfam" id="PF00589">
    <property type="entry name" value="Phage_integrase"/>
    <property type="match status" value="1"/>
</dbReference>
<dbReference type="EMBL" id="LR796200">
    <property type="protein sequence ID" value="CAB4127145.1"/>
    <property type="molecule type" value="Genomic_DNA"/>
</dbReference>
<dbReference type="InterPro" id="IPR050090">
    <property type="entry name" value="Tyrosine_recombinase_XerCD"/>
</dbReference>
<keyword evidence="4" id="KW-0378">Hydrolase</keyword>
<keyword evidence="7" id="KW-0233">DNA recombination</keyword>
<feature type="domain" description="Tyr recombinase" evidence="10">
    <location>
        <begin position="97"/>
        <end position="272"/>
    </location>
</feature>
<evidence type="ECO:0000256" key="6">
    <source>
        <dbReference type="ARBA" id="ARBA00023125"/>
    </source>
</evidence>
<dbReference type="InterPro" id="IPR044068">
    <property type="entry name" value="CB"/>
</dbReference>
<evidence type="ECO:0000256" key="9">
    <source>
        <dbReference type="PROSITE-ProRule" id="PRU01248"/>
    </source>
</evidence>
<name>A0A6J5L0R8_9CAUD</name>
<protein>
    <recommendedName>
        <fullName evidence="2">Integrase</fullName>
    </recommendedName>
</protein>
<gene>
    <name evidence="12" type="ORF">UFOVP87_51</name>
</gene>
<keyword evidence="8" id="KW-1179">Viral genome integration</keyword>
<dbReference type="InterPro" id="IPR013762">
    <property type="entry name" value="Integrase-like_cat_sf"/>
</dbReference>
<dbReference type="PANTHER" id="PTHR30349">
    <property type="entry name" value="PHAGE INTEGRASE-RELATED"/>
    <property type="match status" value="1"/>
</dbReference>
<dbReference type="PROSITE" id="PS51898">
    <property type="entry name" value="TYR_RECOMBINASE"/>
    <property type="match status" value="1"/>
</dbReference>
<sequence>MNLEKWINRYRTDCALKYNSEATKDNYTSGVKSFLIKFDKYSEPKEIPTQEIKEYLLTFKTINTRKHNLCAIKSFYQITVGMPNKIDKIPYPKSDKKLPIVLSVDEVQSMFKVCDNLKHKVILALLYSCGLRVSELINLKWTHIDRSRMIINIIQAKGNKDRQVMLTPELLPLLEKYWHEYKPKEYILNGQFPEKQLQYTDRSVGEVVKQIAAKAGINKRVYTHLMRHNCFTHMVENGTDINLIQKLAGHSSVKTTMIYTHISHNHISKIQSPLSNIRF</sequence>
<dbReference type="InterPro" id="IPR011010">
    <property type="entry name" value="DNA_brk_join_enz"/>
</dbReference>
<evidence type="ECO:0000259" key="11">
    <source>
        <dbReference type="PROSITE" id="PS51900"/>
    </source>
</evidence>
<evidence type="ECO:0000256" key="4">
    <source>
        <dbReference type="ARBA" id="ARBA00022801"/>
    </source>
</evidence>
<evidence type="ECO:0000256" key="3">
    <source>
        <dbReference type="ARBA" id="ARBA00022679"/>
    </source>
</evidence>
<dbReference type="SUPFAM" id="SSF56349">
    <property type="entry name" value="DNA breaking-rejoining enzymes"/>
    <property type="match status" value="1"/>
</dbReference>
<dbReference type="Pfam" id="PF13495">
    <property type="entry name" value="Phage_int_SAM_4"/>
    <property type="match status" value="1"/>
</dbReference>
<proteinExistence type="inferred from homology"/>
<dbReference type="GO" id="GO:0075713">
    <property type="term" value="P:establishment of integrated proviral latency"/>
    <property type="evidence" value="ECO:0007669"/>
    <property type="project" value="UniProtKB-KW"/>
</dbReference>
<dbReference type="InterPro" id="IPR002104">
    <property type="entry name" value="Integrase_catalytic"/>
</dbReference>
<keyword evidence="8" id="KW-1160">Virus entry into host cell</keyword>
<evidence type="ECO:0000256" key="5">
    <source>
        <dbReference type="ARBA" id="ARBA00022908"/>
    </source>
</evidence>
<keyword evidence="3" id="KW-0808">Transferase</keyword>
<keyword evidence="6 9" id="KW-0238">DNA-binding</keyword>
<dbReference type="PANTHER" id="PTHR30349:SF41">
    <property type="entry name" value="INTEGRASE_RECOMBINASE PROTEIN MJ0367-RELATED"/>
    <property type="match status" value="1"/>
</dbReference>
<dbReference type="InterPro" id="IPR010998">
    <property type="entry name" value="Integrase_recombinase_N"/>
</dbReference>
<dbReference type="GO" id="GO:0016787">
    <property type="term" value="F:hydrolase activity"/>
    <property type="evidence" value="ECO:0007669"/>
    <property type="project" value="UniProtKB-KW"/>
</dbReference>
<accession>A0A6J5L0R8</accession>
<dbReference type="Gene3D" id="1.10.150.130">
    <property type="match status" value="1"/>
</dbReference>
<organism evidence="12">
    <name type="scientific">uncultured Caudovirales phage</name>
    <dbReference type="NCBI Taxonomy" id="2100421"/>
    <lineage>
        <taxon>Viruses</taxon>
        <taxon>Duplodnaviria</taxon>
        <taxon>Heunggongvirae</taxon>
        <taxon>Uroviricota</taxon>
        <taxon>Caudoviricetes</taxon>
        <taxon>Peduoviridae</taxon>
        <taxon>Maltschvirus</taxon>
        <taxon>Maltschvirus maltsch</taxon>
    </lineage>
</organism>
<dbReference type="GO" id="GO:0015074">
    <property type="term" value="P:DNA integration"/>
    <property type="evidence" value="ECO:0007669"/>
    <property type="project" value="UniProtKB-KW"/>
</dbReference>
<feature type="domain" description="Core-binding (CB)" evidence="11">
    <location>
        <begin position="1"/>
        <end position="80"/>
    </location>
</feature>
<dbReference type="GO" id="GO:0006310">
    <property type="term" value="P:DNA recombination"/>
    <property type="evidence" value="ECO:0007669"/>
    <property type="project" value="UniProtKB-KW"/>
</dbReference>
<evidence type="ECO:0000259" key="10">
    <source>
        <dbReference type="PROSITE" id="PS51898"/>
    </source>
</evidence>
<comment type="similarity">
    <text evidence="1">Belongs to the 'phage' integrase family.</text>
</comment>
<evidence type="ECO:0000256" key="1">
    <source>
        <dbReference type="ARBA" id="ARBA00008857"/>
    </source>
</evidence>
<dbReference type="GO" id="GO:0016740">
    <property type="term" value="F:transferase activity"/>
    <property type="evidence" value="ECO:0007669"/>
    <property type="project" value="UniProtKB-KW"/>
</dbReference>
<dbReference type="PROSITE" id="PS51900">
    <property type="entry name" value="CB"/>
    <property type="match status" value="1"/>
</dbReference>
<keyword evidence="5" id="KW-0229">DNA integration</keyword>
<reference evidence="12" key="1">
    <citation type="submission" date="2020-04" db="EMBL/GenBank/DDBJ databases">
        <authorList>
            <person name="Chiriac C."/>
            <person name="Salcher M."/>
            <person name="Ghai R."/>
            <person name="Kavagutti S V."/>
        </authorList>
    </citation>
    <scope>NUCLEOTIDE SEQUENCE</scope>
</reference>
<dbReference type="GO" id="GO:0044826">
    <property type="term" value="P:viral genome integration into host DNA"/>
    <property type="evidence" value="ECO:0007669"/>
    <property type="project" value="UniProtKB-KW"/>
</dbReference>
<dbReference type="GO" id="GO:0003677">
    <property type="term" value="F:DNA binding"/>
    <property type="evidence" value="ECO:0007669"/>
    <property type="project" value="UniProtKB-UniRule"/>
</dbReference>
<dbReference type="InterPro" id="IPR004107">
    <property type="entry name" value="Integrase_SAM-like_N"/>
</dbReference>
<dbReference type="Gene3D" id="1.10.443.10">
    <property type="entry name" value="Intergrase catalytic core"/>
    <property type="match status" value="1"/>
</dbReference>
<evidence type="ECO:0000256" key="2">
    <source>
        <dbReference type="ARBA" id="ARBA00016082"/>
    </source>
</evidence>